<evidence type="ECO:0000313" key="8">
    <source>
        <dbReference type="Proteomes" id="UP001197247"/>
    </source>
</evidence>
<proteinExistence type="predicted"/>
<evidence type="ECO:0000256" key="5">
    <source>
        <dbReference type="ARBA" id="ARBA00023136"/>
    </source>
</evidence>
<dbReference type="PANTHER" id="PTHR43370">
    <property type="entry name" value="SUGAR ABC TRANSPORTER INTEGRAL MEMBRANE PROTEIN-RELATED"/>
    <property type="match status" value="1"/>
</dbReference>
<dbReference type="InterPro" id="IPR001851">
    <property type="entry name" value="ABC_transp_permease"/>
</dbReference>
<feature type="transmembrane region" description="Helical" evidence="6">
    <location>
        <begin position="57"/>
        <end position="75"/>
    </location>
</feature>
<dbReference type="Proteomes" id="UP001197247">
    <property type="component" value="Unassembled WGS sequence"/>
</dbReference>
<feature type="transmembrane region" description="Helical" evidence="6">
    <location>
        <begin position="109"/>
        <end position="128"/>
    </location>
</feature>
<keyword evidence="2" id="KW-1003">Cell membrane</keyword>
<gene>
    <name evidence="7" type="ORF">KIH74_05955</name>
</gene>
<feature type="transmembrane region" description="Helical" evidence="6">
    <location>
        <begin position="87"/>
        <end position="103"/>
    </location>
</feature>
<dbReference type="Pfam" id="PF02653">
    <property type="entry name" value="BPD_transp_2"/>
    <property type="match status" value="1"/>
</dbReference>
<feature type="transmembrane region" description="Helical" evidence="6">
    <location>
        <begin position="391"/>
        <end position="408"/>
    </location>
</feature>
<keyword evidence="5 6" id="KW-0472">Membrane</keyword>
<evidence type="ECO:0000256" key="1">
    <source>
        <dbReference type="ARBA" id="ARBA00004651"/>
    </source>
</evidence>
<feature type="transmembrane region" description="Helical" evidence="6">
    <location>
        <begin position="300"/>
        <end position="326"/>
    </location>
</feature>
<comment type="caution">
    <text evidence="7">The sequence shown here is derived from an EMBL/GenBank/DDBJ whole genome shotgun (WGS) entry which is preliminary data.</text>
</comment>
<feature type="transmembrane region" description="Helical" evidence="6">
    <location>
        <begin position="218"/>
        <end position="237"/>
    </location>
</feature>
<feature type="transmembrane region" description="Helical" evidence="6">
    <location>
        <begin position="26"/>
        <end position="45"/>
    </location>
</feature>
<dbReference type="PANTHER" id="PTHR43370:SF1">
    <property type="entry name" value="GUANOSINE ABC TRANSPORTER PERMEASE PROTEIN NUPQ"/>
    <property type="match status" value="1"/>
</dbReference>
<sequence length="425" mass="43149">MSTTLPAVPSSTLEDDVRPGRRPARFLGLALGGLLLLVLARYAVGAPGITASATWGSALRLTVPILVVALGGLYCERAGVINVGLEGMMVAGTWTGGLCGWHFGPWAALLGGMLGGLLVGAMMAFLCVELGLNQLVVGVAVNVVAAAAARFCSEIAFQGVDGGTIARSPRIDGALPEVGIPFLSGGFGTADALASLERANLPVLSQFAGIVGGLTRDVSLAALIGLALVPASAYLLWRTPFGLHWRAAGEEPAALTALGGHVQRTRWIAVCTGGALAGFAGGYLVLVSRAYVEGQTAGRGFIGLATLIFGNWTPSGLSAGAALFGLSDAVGLGRPETFRALLLVLGVVFAGLGVARLRSAGVRPALAPLLLGTAVLVVVAVVPLPAELPTAAPYLVTLAVLVVSGRTMRPPAALGRFVPRRTSRS</sequence>
<evidence type="ECO:0000256" key="4">
    <source>
        <dbReference type="ARBA" id="ARBA00022989"/>
    </source>
</evidence>
<comment type="subcellular location">
    <subcellularLocation>
        <location evidence="1">Cell membrane</location>
        <topology evidence="1">Multi-pass membrane protein</topology>
    </subcellularLocation>
</comment>
<evidence type="ECO:0000256" key="6">
    <source>
        <dbReference type="SAM" id="Phobius"/>
    </source>
</evidence>
<reference evidence="7 8" key="1">
    <citation type="submission" date="2021-05" db="EMBL/GenBank/DDBJ databases">
        <title>Kineosporia and Streptomyces sp. nov. two new marine actinobacteria isolated from Coral.</title>
        <authorList>
            <person name="Buangrab K."/>
            <person name="Sutthacheep M."/>
            <person name="Yeemin T."/>
            <person name="Harunari E."/>
            <person name="Igarashi Y."/>
            <person name="Kanchanasin P."/>
            <person name="Tanasupawat S."/>
            <person name="Phongsopitanun W."/>
        </authorList>
    </citation>
    <scope>NUCLEOTIDE SEQUENCE [LARGE SCALE GENOMIC DNA]</scope>
    <source>
        <strain evidence="7 8">J2-2</strain>
    </source>
</reference>
<dbReference type="RefSeq" id="WP_214154753.1">
    <property type="nucleotide sequence ID" value="NZ_JAHBAY010000002.1"/>
</dbReference>
<feature type="transmembrane region" description="Helical" evidence="6">
    <location>
        <begin position="267"/>
        <end position="288"/>
    </location>
</feature>
<keyword evidence="4 6" id="KW-1133">Transmembrane helix</keyword>
<accession>A0ABS5TFS9</accession>
<protein>
    <submittedName>
        <fullName evidence="7">ABC transporter permease</fullName>
    </submittedName>
</protein>
<keyword evidence="8" id="KW-1185">Reference proteome</keyword>
<feature type="transmembrane region" description="Helical" evidence="6">
    <location>
        <begin position="338"/>
        <end position="355"/>
    </location>
</feature>
<evidence type="ECO:0000256" key="2">
    <source>
        <dbReference type="ARBA" id="ARBA00022475"/>
    </source>
</evidence>
<feature type="transmembrane region" description="Helical" evidence="6">
    <location>
        <begin position="367"/>
        <end position="385"/>
    </location>
</feature>
<organism evidence="7 8">
    <name type="scientific">Kineosporia corallincola</name>
    <dbReference type="NCBI Taxonomy" id="2835133"/>
    <lineage>
        <taxon>Bacteria</taxon>
        <taxon>Bacillati</taxon>
        <taxon>Actinomycetota</taxon>
        <taxon>Actinomycetes</taxon>
        <taxon>Kineosporiales</taxon>
        <taxon>Kineosporiaceae</taxon>
        <taxon>Kineosporia</taxon>
    </lineage>
</organism>
<name>A0ABS5TFS9_9ACTN</name>
<evidence type="ECO:0000313" key="7">
    <source>
        <dbReference type="EMBL" id="MBT0768459.1"/>
    </source>
</evidence>
<dbReference type="EMBL" id="JAHBAY010000002">
    <property type="protein sequence ID" value="MBT0768459.1"/>
    <property type="molecule type" value="Genomic_DNA"/>
</dbReference>
<keyword evidence="3 6" id="KW-0812">Transmembrane</keyword>
<evidence type="ECO:0000256" key="3">
    <source>
        <dbReference type="ARBA" id="ARBA00022692"/>
    </source>
</evidence>